<reference evidence="2" key="1">
    <citation type="submission" date="2022-08" db="EMBL/GenBank/DDBJ databases">
        <authorList>
            <person name="Gutierrez-Valencia J."/>
        </authorList>
    </citation>
    <scope>NUCLEOTIDE SEQUENCE</scope>
</reference>
<feature type="compositionally biased region" description="Basic and acidic residues" evidence="1">
    <location>
        <begin position="94"/>
        <end position="106"/>
    </location>
</feature>
<dbReference type="SUPFAM" id="SSF53335">
    <property type="entry name" value="S-adenosyl-L-methionine-dependent methyltransferases"/>
    <property type="match status" value="1"/>
</dbReference>
<feature type="compositionally biased region" description="Polar residues" evidence="1">
    <location>
        <begin position="113"/>
        <end position="122"/>
    </location>
</feature>
<protein>
    <submittedName>
        <fullName evidence="2">Uncharacterized protein</fullName>
    </submittedName>
</protein>
<name>A0AAV0J214_9ROSI</name>
<accession>A0AAV0J214</accession>
<evidence type="ECO:0000313" key="2">
    <source>
        <dbReference type="EMBL" id="CAI0403667.1"/>
    </source>
</evidence>
<organism evidence="2 3">
    <name type="scientific">Linum tenue</name>
    <dbReference type="NCBI Taxonomy" id="586396"/>
    <lineage>
        <taxon>Eukaryota</taxon>
        <taxon>Viridiplantae</taxon>
        <taxon>Streptophyta</taxon>
        <taxon>Embryophyta</taxon>
        <taxon>Tracheophyta</taxon>
        <taxon>Spermatophyta</taxon>
        <taxon>Magnoliopsida</taxon>
        <taxon>eudicotyledons</taxon>
        <taxon>Gunneridae</taxon>
        <taxon>Pentapetalae</taxon>
        <taxon>rosids</taxon>
        <taxon>fabids</taxon>
        <taxon>Malpighiales</taxon>
        <taxon>Linaceae</taxon>
        <taxon>Linum</taxon>
    </lineage>
</organism>
<dbReference type="InterPro" id="IPR029063">
    <property type="entry name" value="SAM-dependent_MTases_sf"/>
</dbReference>
<dbReference type="Proteomes" id="UP001154282">
    <property type="component" value="Unassembled WGS sequence"/>
</dbReference>
<gene>
    <name evidence="2" type="ORF">LITE_LOCUS12144</name>
</gene>
<evidence type="ECO:0000256" key="1">
    <source>
        <dbReference type="SAM" id="MobiDB-lite"/>
    </source>
</evidence>
<dbReference type="InterPro" id="IPR005299">
    <property type="entry name" value="MeTrfase_7"/>
</dbReference>
<dbReference type="Pfam" id="PF03492">
    <property type="entry name" value="Methyltransf_7"/>
    <property type="match status" value="1"/>
</dbReference>
<comment type="caution">
    <text evidence="2">The sequence shown here is derived from an EMBL/GenBank/DDBJ whole genome shotgun (WGS) entry which is preliminary data.</text>
</comment>
<feature type="region of interest" description="Disordered" evidence="1">
    <location>
        <begin position="86"/>
        <end position="131"/>
    </location>
</feature>
<dbReference type="EMBL" id="CAMGYJ010000004">
    <property type="protein sequence ID" value="CAI0403667.1"/>
    <property type="molecule type" value="Genomic_DNA"/>
</dbReference>
<proteinExistence type="predicted"/>
<keyword evidence="3" id="KW-1185">Reference proteome</keyword>
<evidence type="ECO:0000313" key="3">
    <source>
        <dbReference type="Proteomes" id="UP001154282"/>
    </source>
</evidence>
<dbReference type="Gene3D" id="3.40.50.150">
    <property type="entry name" value="Vaccinia Virus protein VP39"/>
    <property type="match status" value="1"/>
</dbReference>
<dbReference type="AlphaFoldDB" id="A0AAV0J214"/>
<dbReference type="GO" id="GO:0008168">
    <property type="term" value="F:methyltransferase activity"/>
    <property type="evidence" value="ECO:0007669"/>
    <property type="project" value="InterPro"/>
</dbReference>
<sequence length="131" mass="15169">MSVQNIMEAVNHNNNQASTTKLPLEFQVSFNDQTNNDFNTLFRSLPAHRQQLLRRRRPRKLLRPPLPDVQPPFRVHLVFPPLDLQGSWRTNGAGRRDSINARDSMKMSRGPTRASSQETWRLSLTPELKNL</sequence>